<dbReference type="PANTHER" id="PTHR10131">
    <property type="entry name" value="TNF RECEPTOR ASSOCIATED FACTOR"/>
    <property type="match status" value="1"/>
</dbReference>
<evidence type="ECO:0000256" key="1">
    <source>
        <dbReference type="ARBA" id="ARBA00022723"/>
    </source>
</evidence>
<keyword evidence="7" id="KW-1185">Reference proteome</keyword>
<organism evidence="6 7">
    <name type="scientific">Oopsacas minuta</name>
    <dbReference type="NCBI Taxonomy" id="111878"/>
    <lineage>
        <taxon>Eukaryota</taxon>
        <taxon>Metazoa</taxon>
        <taxon>Porifera</taxon>
        <taxon>Hexactinellida</taxon>
        <taxon>Hexasterophora</taxon>
        <taxon>Lyssacinosida</taxon>
        <taxon>Leucopsacidae</taxon>
        <taxon>Oopsacas</taxon>
    </lineage>
</organism>
<dbReference type="PROSITE" id="PS50145">
    <property type="entry name" value="ZF_TRAF"/>
    <property type="match status" value="1"/>
</dbReference>
<keyword evidence="1 4" id="KW-0479">Metal-binding</keyword>
<evidence type="ECO:0000256" key="4">
    <source>
        <dbReference type="PROSITE-ProRule" id="PRU00207"/>
    </source>
</evidence>
<comment type="caution">
    <text evidence="6">The sequence shown here is derived from an EMBL/GenBank/DDBJ whole genome shotgun (WGS) entry which is preliminary data.</text>
</comment>
<keyword evidence="3 4" id="KW-0862">Zinc</keyword>
<dbReference type="GO" id="GO:0008270">
    <property type="term" value="F:zinc ion binding"/>
    <property type="evidence" value="ECO:0007669"/>
    <property type="project" value="UniProtKB-KW"/>
</dbReference>
<dbReference type="SUPFAM" id="SSF49599">
    <property type="entry name" value="TRAF domain-like"/>
    <property type="match status" value="2"/>
</dbReference>
<dbReference type="PANTHER" id="PTHR10131:SF94">
    <property type="entry name" value="TNF RECEPTOR-ASSOCIATED FACTOR 4"/>
    <property type="match status" value="1"/>
</dbReference>
<dbReference type="AlphaFoldDB" id="A0AAV7K9J4"/>
<name>A0AAV7K9J4_9METZ</name>
<evidence type="ECO:0000313" key="7">
    <source>
        <dbReference type="Proteomes" id="UP001165289"/>
    </source>
</evidence>
<dbReference type="Proteomes" id="UP001165289">
    <property type="component" value="Unassembled WGS sequence"/>
</dbReference>
<dbReference type="Gene3D" id="3.30.40.10">
    <property type="entry name" value="Zinc/RING finger domain, C3HC4 (zinc finger)"/>
    <property type="match status" value="2"/>
</dbReference>
<dbReference type="InterPro" id="IPR013083">
    <property type="entry name" value="Znf_RING/FYVE/PHD"/>
</dbReference>
<accession>A0AAV7K9J4</accession>
<dbReference type="Pfam" id="PF02176">
    <property type="entry name" value="zf-TRAF"/>
    <property type="match status" value="1"/>
</dbReference>
<evidence type="ECO:0000256" key="2">
    <source>
        <dbReference type="ARBA" id="ARBA00022771"/>
    </source>
</evidence>
<keyword evidence="6" id="KW-0675">Receptor</keyword>
<evidence type="ECO:0000256" key="3">
    <source>
        <dbReference type="ARBA" id="ARBA00022833"/>
    </source>
</evidence>
<gene>
    <name evidence="6" type="ORF">LOD99_15754</name>
</gene>
<feature type="domain" description="TRAF-type" evidence="5">
    <location>
        <begin position="141"/>
        <end position="212"/>
    </location>
</feature>
<dbReference type="InterPro" id="IPR001293">
    <property type="entry name" value="Znf_TRAF"/>
</dbReference>
<evidence type="ECO:0000313" key="6">
    <source>
        <dbReference type="EMBL" id="KAI6658041.1"/>
    </source>
</evidence>
<dbReference type="EMBL" id="JAKMXF010000110">
    <property type="protein sequence ID" value="KAI6658041.1"/>
    <property type="molecule type" value="Genomic_DNA"/>
</dbReference>
<reference evidence="6 7" key="1">
    <citation type="journal article" date="2023" name="BMC Biol.">
        <title>The compact genome of the sponge Oopsacas minuta (Hexactinellida) is lacking key metazoan core genes.</title>
        <authorList>
            <person name="Santini S."/>
            <person name="Schenkelaars Q."/>
            <person name="Jourda C."/>
            <person name="Duchesne M."/>
            <person name="Belahbib H."/>
            <person name="Rocher C."/>
            <person name="Selva M."/>
            <person name="Riesgo A."/>
            <person name="Vervoort M."/>
            <person name="Leys S.P."/>
            <person name="Kodjabachian L."/>
            <person name="Le Bivic A."/>
            <person name="Borchiellini C."/>
            <person name="Claverie J.M."/>
            <person name="Renard E."/>
        </authorList>
    </citation>
    <scope>NUCLEOTIDE SEQUENCE [LARGE SCALE GENOMIC DNA]</scope>
    <source>
        <strain evidence="6">SPO-2</strain>
    </source>
</reference>
<keyword evidence="2 4" id="KW-0863">Zinc-finger</keyword>
<feature type="zinc finger region" description="TRAF-type" evidence="4">
    <location>
        <begin position="141"/>
        <end position="212"/>
    </location>
</feature>
<sequence length="378" mass="43394">MTEGEANNADDINDILFVTNSRHGTGSHYGYRKDYLEEQLNELAGNFLTCPNCDGIMREACVREGKITCRSCNRSPHMADPVDLVRNSVLTLSIKCPLLRGCDWKGKLMEAIAHVGTCPNLRQLCPLLCGSVIERDAMVNHTEQVCPLHDVKCDFCDETVKYLEITGHMVNCMFRPMNCECGKELCRNEYVMHIGDECPLAEVDCPYAKYSCHIGKILRKDLLDHKKEFYIEHQDMLEAENSKLILQVNALSTKLKFKKDMEYVEFNLHTDIEGDNEGPIFISGNSRFKTFAIIGESLIIQLCNSGRNLFSDNHSTHCQLLISMPDNEFDLHHEEYTVANNEVDRKRRDLFAIHKDTYSKYIQQDDSLTFRMYYESKV</sequence>
<evidence type="ECO:0000259" key="5">
    <source>
        <dbReference type="PROSITE" id="PS50145"/>
    </source>
</evidence>
<protein>
    <submittedName>
        <fullName evidence="6">TNF receptor-associated factor 6-like isoform X5</fullName>
    </submittedName>
</protein>
<proteinExistence type="predicted"/>